<keyword evidence="2" id="KW-0677">Repeat</keyword>
<keyword evidence="4" id="KW-0732">Signal</keyword>
<reference evidence="6 7" key="1">
    <citation type="submission" date="2024-02" db="EMBL/GenBank/DDBJ databases">
        <authorList>
            <person name="Chen Y."/>
            <person name="Shah S."/>
            <person name="Dougan E. K."/>
            <person name="Thang M."/>
            <person name="Chan C."/>
        </authorList>
    </citation>
    <scope>NUCLEOTIDE SEQUENCE [LARGE SCALE GENOMIC DNA]</scope>
</reference>
<evidence type="ECO:0000259" key="5">
    <source>
        <dbReference type="PROSITE" id="PS50053"/>
    </source>
</evidence>
<dbReference type="PROSITE" id="PS50053">
    <property type="entry name" value="UBIQUITIN_2"/>
    <property type="match status" value="1"/>
</dbReference>
<dbReference type="InterPro" id="IPR015943">
    <property type="entry name" value="WD40/YVTN_repeat-like_dom_sf"/>
</dbReference>
<feature type="signal peptide" evidence="4">
    <location>
        <begin position="1"/>
        <end position="19"/>
    </location>
</feature>
<feature type="repeat" description="WD" evidence="3">
    <location>
        <begin position="269"/>
        <end position="310"/>
    </location>
</feature>
<dbReference type="InterPro" id="IPR029071">
    <property type="entry name" value="Ubiquitin-like_domsf"/>
</dbReference>
<dbReference type="InterPro" id="IPR000626">
    <property type="entry name" value="Ubiquitin-like_dom"/>
</dbReference>
<comment type="caution">
    <text evidence="6">The sequence shown here is derived from an EMBL/GenBank/DDBJ whole genome shotgun (WGS) entry which is preliminary data.</text>
</comment>
<dbReference type="PROSITE" id="PS50082">
    <property type="entry name" value="WD_REPEATS_2"/>
    <property type="match status" value="2"/>
</dbReference>
<feature type="domain" description="Ubiquitin-like" evidence="5">
    <location>
        <begin position="12"/>
        <end position="88"/>
    </location>
</feature>
<dbReference type="PANTHER" id="PTHR22847">
    <property type="entry name" value="WD40 REPEAT PROTEIN"/>
    <property type="match status" value="1"/>
</dbReference>
<dbReference type="Gene3D" id="2.130.10.10">
    <property type="entry name" value="YVTN repeat-like/Quinoprotein amine dehydrogenase"/>
    <property type="match status" value="2"/>
</dbReference>
<evidence type="ECO:0000256" key="3">
    <source>
        <dbReference type="PROSITE-ProRule" id="PRU00221"/>
    </source>
</evidence>
<dbReference type="EMBL" id="CAXAMM010008646">
    <property type="protein sequence ID" value="CAK9018022.1"/>
    <property type="molecule type" value="Genomic_DNA"/>
</dbReference>
<feature type="chain" id="PRO_5045901883" evidence="4">
    <location>
        <begin position="20"/>
        <end position="671"/>
    </location>
</feature>
<dbReference type="SMART" id="SM00320">
    <property type="entry name" value="WD40"/>
    <property type="match status" value="3"/>
</dbReference>
<protein>
    <submittedName>
        <fullName evidence="6">WD repeat domain-containing protein 83 (Mitogen-activated protein kinase organizer 1) (MAPK organizer 1)</fullName>
    </submittedName>
</protein>
<keyword evidence="6" id="KW-0808">Transferase</keyword>
<evidence type="ECO:0000313" key="6">
    <source>
        <dbReference type="EMBL" id="CAK9018022.1"/>
    </source>
</evidence>
<evidence type="ECO:0000256" key="4">
    <source>
        <dbReference type="SAM" id="SignalP"/>
    </source>
</evidence>
<dbReference type="Proteomes" id="UP001642464">
    <property type="component" value="Unassembled WGS sequence"/>
</dbReference>
<accession>A0ABP0JVE8</accession>
<evidence type="ECO:0000256" key="2">
    <source>
        <dbReference type="ARBA" id="ARBA00022737"/>
    </source>
</evidence>
<dbReference type="SUPFAM" id="SSF50978">
    <property type="entry name" value="WD40 repeat-like"/>
    <property type="match status" value="1"/>
</dbReference>
<evidence type="ECO:0000256" key="1">
    <source>
        <dbReference type="ARBA" id="ARBA00022574"/>
    </source>
</evidence>
<feature type="repeat" description="WD" evidence="3">
    <location>
        <begin position="311"/>
        <end position="343"/>
    </location>
</feature>
<keyword evidence="1 3" id="KW-0853">WD repeat</keyword>
<proteinExistence type="predicted"/>
<dbReference type="Pfam" id="PF00400">
    <property type="entry name" value="WD40"/>
    <property type="match status" value="2"/>
</dbReference>
<name>A0ABP0JVE8_9DINO</name>
<dbReference type="InterPro" id="IPR036322">
    <property type="entry name" value="WD40_repeat_dom_sf"/>
</dbReference>
<dbReference type="SUPFAM" id="SSF54236">
    <property type="entry name" value="Ubiquitin-like"/>
    <property type="match status" value="1"/>
</dbReference>
<dbReference type="Gene3D" id="3.10.20.90">
    <property type="entry name" value="Phosphatidylinositol 3-kinase Catalytic Subunit, Chain A, domain 1"/>
    <property type="match status" value="1"/>
</dbReference>
<dbReference type="GO" id="GO:0016301">
    <property type="term" value="F:kinase activity"/>
    <property type="evidence" value="ECO:0007669"/>
    <property type="project" value="UniProtKB-KW"/>
</dbReference>
<organism evidence="6 7">
    <name type="scientific">Durusdinium trenchii</name>
    <dbReference type="NCBI Taxonomy" id="1381693"/>
    <lineage>
        <taxon>Eukaryota</taxon>
        <taxon>Sar</taxon>
        <taxon>Alveolata</taxon>
        <taxon>Dinophyceae</taxon>
        <taxon>Suessiales</taxon>
        <taxon>Symbiodiniaceae</taxon>
        <taxon>Durusdinium</taxon>
    </lineage>
</organism>
<dbReference type="InterPro" id="IPR001680">
    <property type="entry name" value="WD40_rpt"/>
</dbReference>
<dbReference type="PANTHER" id="PTHR22847:SF637">
    <property type="entry name" value="WD REPEAT DOMAIN 5B"/>
    <property type="match status" value="1"/>
</dbReference>
<gene>
    <name evidence="6" type="ORF">SCF082_LOCUS13907</name>
</gene>
<sequence>MLLLLLGSLPMLRVQLVTLGSIAAKFTVPASMKVSGLHHRVAQELGLPTENQRLILGSTVLEDTESSITEFGETERLVITVLRRRRQQALTAGSSAGFLLWDLESRDFSTALGKGLEPVQCLDVSWGQLRCLAGQSCQLVLWDLGRDQEVDRYEQQGVWGLAVDWSAMKVLSASLELHLWDLKNFMPLNVVKYFAPDARCIAVDWRSGRAITCGECMTLWALDNTVSKVKDLKIGIKPCALAVNWPRCVVAGNGLQLWSIETGTSLPFRAQSEAPVLCVAAAWEAERLVSGAGDGTLRLWSIATRQVILEFQGHRSEVLSVSLHWPSGRVLSGEDSSRLKLWSFLVCLRQRQLSLVLSEPDLRKEFYQHEAIEDRTQYREDWLKLMHDLDDQVEQRKQNYKRRLETEVALLRARQAHRRAEDAVSLQAEKPPWNYPEPMEYFERPRPGLLMEASNTFTKNDMLMGIFDTPNDKPAHWQYDTYGGWAPFIHADSLAKDARARPVDPKEKMYKERLERKLKQAKELERLDALKKTDGRYKKKHLEENANEFSCLKREKPAWTEQRVYTHEYFSEPAKSKPGDIFYETGIDKHIVQPEKAMSYARDVIVGDPNRTSFWREPPPGIVKGRSSRALRAKALLCPRGCSGLQEDLVKDAVRDERRVTKSKSASSLHK</sequence>
<evidence type="ECO:0000313" key="7">
    <source>
        <dbReference type="Proteomes" id="UP001642464"/>
    </source>
</evidence>
<keyword evidence="7" id="KW-1185">Reference proteome</keyword>
<keyword evidence="6" id="KW-0418">Kinase</keyword>